<keyword evidence="3" id="KW-0233">DNA recombination</keyword>
<comment type="caution">
    <text evidence="7">The sequence shown here is derived from an EMBL/GenBank/DDBJ whole genome shotgun (WGS) entry which is preliminary data.</text>
</comment>
<feature type="domain" description="Core-binding (CB)" evidence="6">
    <location>
        <begin position="54"/>
        <end position="133"/>
    </location>
</feature>
<keyword evidence="1" id="KW-0229">DNA integration</keyword>
<dbReference type="PATRIC" id="fig|750.21.peg.353"/>
<dbReference type="PANTHER" id="PTHR30349">
    <property type="entry name" value="PHAGE INTEGRASE-RELATED"/>
    <property type="match status" value="1"/>
</dbReference>
<dbReference type="InterPro" id="IPR013762">
    <property type="entry name" value="Integrase-like_cat_sf"/>
</dbReference>
<evidence type="ECO:0000259" key="5">
    <source>
        <dbReference type="PROSITE" id="PS51898"/>
    </source>
</evidence>
<dbReference type="RefSeq" id="WP_065232049.1">
    <property type="nucleotide sequence ID" value="NZ_JTJN01000003.1"/>
</dbReference>
<evidence type="ECO:0000256" key="1">
    <source>
        <dbReference type="ARBA" id="ARBA00022908"/>
    </source>
</evidence>
<dbReference type="AlphaFoldDB" id="A0A1A7P580"/>
<dbReference type="PROSITE" id="PS51900">
    <property type="entry name" value="CB"/>
    <property type="match status" value="1"/>
</dbReference>
<dbReference type="Pfam" id="PF00589">
    <property type="entry name" value="Phage_integrase"/>
    <property type="match status" value="1"/>
</dbReference>
<dbReference type="Gene3D" id="1.10.443.10">
    <property type="entry name" value="Intergrase catalytic core"/>
    <property type="match status" value="1"/>
</dbReference>
<dbReference type="InterPro" id="IPR050090">
    <property type="entry name" value="Tyrosine_recombinase_XerCD"/>
</dbReference>
<dbReference type="SUPFAM" id="SSF56349">
    <property type="entry name" value="DNA breaking-rejoining enzymes"/>
    <property type="match status" value="1"/>
</dbReference>
<reference evidence="7 8" key="1">
    <citation type="submission" date="2014-11" db="EMBL/GenBank/DDBJ databases">
        <title>Pan-genome of Gallibacterium spp.</title>
        <authorList>
            <person name="Kudirkiene E."/>
            <person name="Bojesen A.M."/>
        </authorList>
    </citation>
    <scope>NUCLEOTIDE SEQUENCE [LARGE SCALE GENOMIC DNA]</scope>
    <source>
        <strain evidence="7 8">F 279</strain>
    </source>
</reference>
<dbReference type="OrthoDB" id="5567253at2"/>
<dbReference type="Gene3D" id="1.10.150.130">
    <property type="match status" value="1"/>
</dbReference>
<dbReference type="GO" id="GO:0015074">
    <property type="term" value="P:DNA integration"/>
    <property type="evidence" value="ECO:0007669"/>
    <property type="project" value="UniProtKB-KW"/>
</dbReference>
<dbReference type="GO" id="GO:0003677">
    <property type="term" value="F:DNA binding"/>
    <property type="evidence" value="ECO:0007669"/>
    <property type="project" value="UniProtKB-UniRule"/>
</dbReference>
<organism evidence="7 8">
    <name type="scientific">Gallibacterium anatis</name>
    <dbReference type="NCBI Taxonomy" id="750"/>
    <lineage>
        <taxon>Bacteria</taxon>
        <taxon>Pseudomonadati</taxon>
        <taxon>Pseudomonadota</taxon>
        <taxon>Gammaproteobacteria</taxon>
        <taxon>Pasteurellales</taxon>
        <taxon>Pasteurellaceae</taxon>
        <taxon>Gallibacterium</taxon>
    </lineage>
</organism>
<protein>
    <submittedName>
        <fullName evidence="7">Integrase</fullName>
    </submittedName>
</protein>
<dbReference type="InterPro" id="IPR011010">
    <property type="entry name" value="DNA_brk_join_enz"/>
</dbReference>
<dbReference type="GO" id="GO:0006310">
    <property type="term" value="P:DNA recombination"/>
    <property type="evidence" value="ECO:0007669"/>
    <property type="project" value="UniProtKB-KW"/>
</dbReference>
<sequence>MATLTKRNNGWRVQIRRKGISRSAQFRTKAEAQAWALEMESKIFNGDLNHIPNITFSDLIDKYIKEISVTKRSYKNEVIRLTRLSNRKIGQINLRDLDEYHFQQWKEERQKEVSVATVLREWNTLSHLLNIAVTEWKYLKENPLKHLKRPSQPPERTRRLSEEEINRILIVADYDKQQIPITIQNRVAAAMLFALETAMRAGEICNAKWQDLKMDKRLLHLPQTKNGHPRDIPLSSVAMEIIQQMGKIKTDDTDLIFQLKPAQLDANFRKLKAKAALDNANLHFHDTRREALTRLAKKVDVMTLAKISGHRDIKILLNTYYAPNMVDVVKLLD</sequence>
<evidence type="ECO:0000259" key="6">
    <source>
        <dbReference type="PROSITE" id="PS51900"/>
    </source>
</evidence>
<dbReference type="CDD" id="cd00796">
    <property type="entry name" value="INT_Rci_Hp1_C"/>
    <property type="match status" value="1"/>
</dbReference>
<gene>
    <name evidence="7" type="ORF">QV03_03670</name>
</gene>
<evidence type="ECO:0000256" key="2">
    <source>
        <dbReference type="ARBA" id="ARBA00023125"/>
    </source>
</evidence>
<dbReference type="EMBL" id="JTJO01000023">
    <property type="protein sequence ID" value="OBW99288.1"/>
    <property type="molecule type" value="Genomic_DNA"/>
</dbReference>
<evidence type="ECO:0000313" key="8">
    <source>
        <dbReference type="Proteomes" id="UP000092643"/>
    </source>
</evidence>
<dbReference type="PROSITE" id="PS51898">
    <property type="entry name" value="TYR_RECOMBINASE"/>
    <property type="match status" value="1"/>
</dbReference>
<proteinExistence type="predicted"/>
<keyword evidence="2 4" id="KW-0238">DNA-binding</keyword>
<name>A0A1A7P580_9PAST</name>
<evidence type="ECO:0000256" key="3">
    <source>
        <dbReference type="ARBA" id="ARBA00023172"/>
    </source>
</evidence>
<dbReference type="InterPro" id="IPR044068">
    <property type="entry name" value="CB"/>
</dbReference>
<evidence type="ECO:0000256" key="4">
    <source>
        <dbReference type="PROSITE-ProRule" id="PRU01248"/>
    </source>
</evidence>
<accession>A0A1A7P580</accession>
<dbReference type="InterPro" id="IPR010998">
    <property type="entry name" value="Integrase_recombinase_N"/>
</dbReference>
<dbReference type="PANTHER" id="PTHR30349:SF94">
    <property type="entry name" value="INTEGRASE_RECOMBINASE HI_1414-RELATED"/>
    <property type="match status" value="1"/>
</dbReference>
<evidence type="ECO:0000313" key="7">
    <source>
        <dbReference type="EMBL" id="OBW99288.1"/>
    </source>
</evidence>
<dbReference type="InterPro" id="IPR002104">
    <property type="entry name" value="Integrase_catalytic"/>
</dbReference>
<feature type="domain" description="Tyr recombinase" evidence="5">
    <location>
        <begin position="155"/>
        <end position="333"/>
    </location>
</feature>
<dbReference type="Proteomes" id="UP000092643">
    <property type="component" value="Unassembled WGS sequence"/>
</dbReference>